<gene>
    <name evidence="2" type="ORF">TWF718_006273</name>
</gene>
<accession>A0AAN8N9A0</accession>
<evidence type="ECO:0000256" key="1">
    <source>
        <dbReference type="SAM" id="MobiDB-lite"/>
    </source>
</evidence>
<comment type="caution">
    <text evidence="2">The sequence shown here is derived from an EMBL/GenBank/DDBJ whole genome shotgun (WGS) entry which is preliminary data.</text>
</comment>
<reference evidence="2 3" key="1">
    <citation type="submission" date="2019-10" db="EMBL/GenBank/DDBJ databases">
        <authorList>
            <person name="Palmer J.M."/>
        </authorList>
    </citation>
    <scope>NUCLEOTIDE SEQUENCE [LARGE SCALE GENOMIC DNA]</scope>
    <source>
        <strain evidence="2 3">TWF718</strain>
    </source>
</reference>
<feature type="compositionally biased region" description="Pro residues" evidence="1">
    <location>
        <begin position="98"/>
        <end position="111"/>
    </location>
</feature>
<dbReference type="AlphaFoldDB" id="A0AAN8N9A0"/>
<feature type="region of interest" description="Disordered" evidence="1">
    <location>
        <begin position="83"/>
        <end position="115"/>
    </location>
</feature>
<evidence type="ECO:0008006" key="4">
    <source>
        <dbReference type="Google" id="ProtNLM"/>
    </source>
</evidence>
<name>A0AAN8N9A0_9PEZI</name>
<dbReference type="Proteomes" id="UP001313282">
    <property type="component" value="Unassembled WGS sequence"/>
</dbReference>
<protein>
    <recommendedName>
        <fullName evidence="4">HNH nuclease domain-containing protein</fullName>
    </recommendedName>
</protein>
<keyword evidence="3" id="KW-1185">Reference proteome</keyword>
<sequence>MPSSSSSPLSTSSILNHISKHHQLAEIPIKPSPHSAFTMSTPPKIAISRIFGAGPSTPPKRASSVISSPTVVPLKLSPIIKSAPSEPSLPSPSEISLPPLPPSPNPNPGPIPETQKDATAADIAFQKALTRVYSASKPGAPGYLWCPVFKQYLPASLIRHFHIINPNPYYSQAIGYLFGNIEDGDAHFESLANGMVMAKCIANLVVSGEFAIIPAENGENDLTGPEFGHNQTVEIGSEAWKELTLEDQTSLLDIKEIKESMKSEGVSPNPGIKLKLVLMQPHKAHRKIEDMDLLYADIHNTILEFKSSFRPDLRYCYFRYISSILIWLNEEEAQTFKNAWKPKEKWLRESLVVEMARPERLANWEVYEEIVSGNGLFDDGSEDGDTVVKMDNGWKTTKSGEMAAQLEWGLLTAPDYTLPPHGHELHI</sequence>
<dbReference type="EMBL" id="JAVHNR010000003">
    <property type="protein sequence ID" value="KAK6348480.1"/>
    <property type="molecule type" value="Genomic_DNA"/>
</dbReference>
<evidence type="ECO:0000313" key="3">
    <source>
        <dbReference type="Proteomes" id="UP001313282"/>
    </source>
</evidence>
<feature type="compositionally biased region" description="Low complexity" evidence="1">
    <location>
        <begin position="84"/>
        <end position="97"/>
    </location>
</feature>
<proteinExistence type="predicted"/>
<evidence type="ECO:0000313" key="2">
    <source>
        <dbReference type="EMBL" id="KAK6348480.1"/>
    </source>
</evidence>
<organism evidence="2 3">
    <name type="scientific">Orbilia javanica</name>
    <dbReference type="NCBI Taxonomy" id="47235"/>
    <lineage>
        <taxon>Eukaryota</taxon>
        <taxon>Fungi</taxon>
        <taxon>Dikarya</taxon>
        <taxon>Ascomycota</taxon>
        <taxon>Pezizomycotina</taxon>
        <taxon>Orbiliomycetes</taxon>
        <taxon>Orbiliales</taxon>
        <taxon>Orbiliaceae</taxon>
        <taxon>Orbilia</taxon>
    </lineage>
</organism>